<dbReference type="PANTHER" id="PTHR43133">
    <property type="entry name" value="RNA POLYMERASE ECF-TYPE SIGMA FACTO"/>
    <property type="match status" value="1"/>
</dbReference>
<keyword evidence="4" id="KW-0804">Transcription</keyword>
<dbReference type="EMBL" id="JACYTQ010000001">
    <property type="protein sequence ID" value="MBD8487283.1"/>
    <property type="molecule type" value="Genomic_DNA"/>
</dbReference>
<evidence type="ECO:0000256" key="3">
    <source>
        <dbReference type="ARBA" id="ARBA00023082"/>
    </source>
</evidence>
<accession>A0ABR9AF12</accession>
<dbReference type="Pfam" id="PF04542">
    <property type="entry name" value="Sigma70_r2"/>
    <property type="match status" value="1"/>
</dbReference>
<dbReference type="PANTHER" id="PTHR43133:SF46">
    <property type="entry name" value="RNA POLYMERASE SIGMA-70 FACTOR ECF SUBFAMILY"/>
    <property type="match status" value="1"/>
</dbReference>
<keyword evidence="3" id="KW-0731">Sigma factor</keyword>
<evidence type="ECO:0000256" key="2">
    <source>
        <dbReference type="ARBA" id="ARBA00023015"/>
    </source>
</evidence>
<dbReference type="NCBIfam" id="TIGR02937">
    <property type="entry name" value="sigma70-ECF"/>
    <property type="match status" value="1"/>
</dbReference>
<feature type="domain" description="RNA polymerase sigma-70 region 2" evidence="5">
    <location>
        <begin position="29"/>
        <end position="95"/>
    </location>
</feature>
<dbReference type="InterPro" id="IPR007627">
    <property type="entry name" value="RNA_pol_sigma70_r2"/>
</dbReference>
<keyword evidence="8" id="KW-1185">Reference proteome</keyword>
<comment type="similarity">
    <text evidence="1">Belongs to the sigma-70 factor family. ECF subfamily.</text>
</comment>
<dbReference type="InterPro" id="IPR036388">
    <property type="entry name" value="WH-like_DNA-bd_sf"/>
</dbReference>
<sequence>MLNTNYQENENAIIDQLAHGNEQAFSKVFKEYSPQVYYIALKYLKSEDLANDVVQDTFLKLWNYRAHIDSKQPIKPLIVTFAKRIILNMIRDEKRKIIKHVELLATSSPATNKTEEQVIFNETNKVYQEAIKSLPEKRKEIFLLKTVHGLSNEEVAEKLEISINTVKSQYTKGLKSVQDFVSKYYSVIALSVYAIDKLS</sequence>
<comment type="caution">
    <text evidence="7">The sequence shown here is derived from an EMBL/GenBank/DDBJ whole genome shotgun (WGS) entry which is preliminary data.</text>
</comment>
<dbReference type="InterPro" id="IPR013249">
    <property type="entry name" value="RNA_pol_sigma70_r4_t2"/>
</dbReference>
<dbReference type="NCBIfam" id="TIGR02985">
    <property type="entry name" value="Sig70_bacteroi1"/>
    <property type="match status" value="1"/>
</dbReference>
<dbReference type="SUPFAM" id="SSF88946">
    <property type="entry name" value="Sigma2 domain of RNA polymerase sigma factors"/>
    <property type="match status" value="1"/>
</dbReference>
<dbReference type="Proteomes" id="UP000647133">
    <property type="component" value="Unassembled WGS sequence"/>
</dbReference>
<evidence type="ECO:0000256" key="1">
    <source>
        <dbReference type="ARBA" id="ARBA00010641"/>
    </source>
</evidence>
<dbReference type="InterPro" id="IPR013324">
    <property type="entry name" value="RNA_pol_sigma_r3/r4-like"/>
</dbReference>
<evidence type="ECO:0000313" key="7">
    <source>
        <dbReference type="EMBL" id="MBD8487283.1"/>
    </source>
</evidence>
<reference evidence="7 8" key="1">
    <citation type="submission" date="2020-09" db="EMBL/GenBank/DDBJ databases">
        <title>Echinicola sp. CAU 1574 isolated from sand of Sido Beach.</title>
        <authorList>
            <person name="Kim W."/>
        </authorList>
    </citation>
    <scope>NUCLEOTIDE SEQUENCE [LARGE SCALE GENOMIC DNA]</scope>
    <source>
        <strain evidence="7 8">CAU 1574</strain>
    </source>
</reference>
<dbReference type="Pfam" id="PF08281">
    <property type="entry name" value="Sigma70_r4_2"/>
    <property type="match status" value="1"/>
</dbReference>
<organism evidence="7 8">
    <name type="scientific">Echinicola arenosa</name>
    <dbReference type="NCBI Taxonomy" id="2774144"/>
    <lineage>
        <taxon>Bacteria</taxon>
        <taxon>Pseudomonadati</taxon>
        <taxon>Bacteroidota</taxon>
        <taxon>Cytophagia</taxon>
        <taxon>Cytophagales</taxon>
        <taxon>Cyclobacteriaceae</taxon>
        <taxon>Echinicola</taxon>
    </lineage>
</organism>
<dbReference type="CDD" id="cd06171">
    <property type="entry name" value="Sigma70_r4"/>
    <property type="match status" value="1"/>
</dbReference>
<evidence type="ECO:0000256" key="4">
    <source>
        <dbReference type="ARBA" id="ARBA00023163"/>
    </source>
</evidence>
<dbReference type="RefSeq" id="WP_192007062.1">
    <property type="nucleotide sequence ID" value="NZ_JACYTQ010000001.1"/>
</dbReference>
<dbReference type="Gene3D" id="1.10.10.10">
    <property type="entry name" value="Winged helix-like DNA-binding domain superfamily/Winged helix DNA-binding domain"/>
    <property type="match status" value="1"/>
</dbReference>
<evidence type="ECO:0000259" key="5">
    <source>
        <dbReference type="Pfam" id="PF04542"/>
    </source>
</evidence>
<name>A0ABR9AF12_9BACT</name>
<keyword evidence="2" id="KW-0805">Transcription regulation</keyword>
<dbReference type="InterPro" id="IPR039425">
    <property type="entry name" value="RNA_pol_sigma-70-like"/>
</dbReference>
<dbReference type="SUPFAM" id="SSF88659">
    <property type="entry name" value="Sigma3 and sigma4 domains of RNA polymerase sigma factors"/>
    <property type="match status" value="1"/>
</dbReference>
<evidence type="ECO:0000313" key="8">
    <source>
        <dbReference type="Proteomes" id="UP000647133"/>
    </source>
</evidence>
<gene>
    <name evidence="7" type="ORF">IFO69_00845</name>
</gene>
<evidence type="ECO:0000259" key="6">
    <source>
        <dbReference type="Pfam" id="PF08281"/>
    </source>
</evidence>
<dbReference type="InterPro" id="IPR014327">
    <property type="entry name" value="RNA_pol_sigma70_bacteroid"/>
</dbReference>
<dbReference type="Gene3D" id="1.10.1740.10">
    <property type="match status" value="1"/>
</dbReference>
<dbReference type="InterPro" id="IPR013325">
    <property type="entry name" value="RNA_pol_sigma_r2"/>
</dbReference>
<protein>
    <submittedName>
        <fullName evidence="7">RNA polymerase sigma-70 factor</fullName>
    </submittedName>
</protein>
<dbReference type="InterPro" id="IPR014284">
    <property type="entry name" value="RNA_pol_sigma-70_dom"/>
</dbReference>
<proteinExistence type="inferred from homology"/>
<feature type="domain" description="RNA polymerase sigma factor 70 region 4 type 2" evidence="6">
    <location>
        <begin position="127"/>
        <end position="175"/>
    </location>
</feature>